<feature type="region of interest" description="Disordered" evidence="1">
    <location>
        <begin position="1"/>
        <end position="142"/>
    </location>
</feature>
<geneLocation type="plasmid" evidence="2">
    <name>pMC2</name>
</geneLocation>
<accession>A0A1A7GE24</accession>
<protein>
    <submittedName>
        <fullName evidence="2">Uncharacterized protein</fullName>
    </submittedName>
</protein>
<keyword evidence="2" id="KW-0614">Plasmid</keyword>
<feature type="compositionally biased region" description="Low complexity" evidence="1">
    <location>
        <begin position="120"/>
        <end position="133"/>
    </location>
</feature>
<dbReference type="AlphaFoldDB" id="A0A1A7GE24"/>
<feature type="compositionally biased region" description="Low complexity" evidence="1">
    <location>
        <begin position="92"/>
        <end position="104"/>
    </location>
</feature>
<evidence type="ECO:0000256" key="1">
    <source>
        <dbReference type="SAM" id="MobiDB-lite"/>
    </source>
</evidence>
<gene>
    <name evidence="2" type="ORF">MCM2015_pMC2_26</name>
</gene>
<organism evidence="2">
    <name type="scientific">biofilter metagenome</name>
    <dbReference type="NCBI Taxonomy" id="1070537"/>
    <lineage>
        <taxon>unclassified sequences</taxon>
        <taxon>metagenomes</taxon>
        <taxon>ecological metagenomes</taxon>
    </lineage>
</organism>
<name>A0A1A7GE24_9ZZZZ</name>
<dbReference type="EMBL" id="LT158602">
    <property type="protein sequence ID" value="CVK35518.1"/>
    <property type="molecule type" value="Genomic_DNA"/>
</dbReference>
<sequence>MEVLKSFRRNGVMYKPGDDLPPDADKPTVEHYRRHGMVGEPAEKKPAAPTRRRAQARAPDPRTLASKPMETKPLLSATTQVGQTGHLGQPDAQTSAAGATQTSAPGDAPPEGKSADVSQATGATAADTDVGIDAGAGAGSSE</sequence>
<proteinExistence type="predicted"/>
<evidence type="ECO:0000313" key="2">
    <source>
        <dbReference type="EMBL" id="CVK35518.1"/>
    </source>
</evidence>
<reference evidence="2" key="1">
    <citation type="journal article" date="2016" name="Sci. Rep.">
        <title>Genomics of high molecular weight plasmids isolated from an on-farm biopurification system.</title>
        <authorList>
            <person name="Martini M.C."/>
            <person name="Wibberg D."/>
            <person name="Lozano M."/>
            <person name="Torres Tejerizo G."/>
            <person name="Albicoro F.J."/>
            <person name="Jaenicke S."/>
            <person name="van Elsas J.D."/>
            <person name="Petroni A."/>
            <person name="Garcillan-Barcia M.P."/>
            <person name="de la Cruz F."/>
            <person name="Schluter A."/>
            <person name="Puhler A."/>
            <person name="Pistorio M."/>
            <person name="Lagares A."/>
            <person name="Del Papa M.F."/>
        </authorList>
    </citation>
    <scope>NUCLEOTIDE SEQUENCE</scope>
    <source>
        <plasmid evidence="2">pMC2</plasmid>
    </source>
</reference>